<feature type="transmembrane region" description="Helical" evidence="7">
    <location>
        <begin position="150"/>
        <end position="173"/>
    </location>
</feature>
<dbReference type="PANTHER" id="PTHR43163:SF9">
    <property type="entry name" value="ABC TRANSPORTER PERMEASE PROTEIN"/>
    <property type="match status" value="1"/>
</dbReference>
<comment type="similarity">
    <text evidence="7">Belongs to the binding-protein-dependent transport system permease family.</text>
</comment>
<dbReference type="CDD" id="cd06261">
    <property type="entry name" value="TM_PBP2"/>
    <property type="match status" value="1"/>
</dbReference>
<feature type="transmembrane region" description="Helical" evidence="7">
    <location>
        <begin position="254"/>
        <end position="276"/>
    </location>
</feature>
<dbReference type="AlphaFoldDB" id="A0A2M8H430"/>
<comment type="caution">
    <text evidence="9">The sequence shown here is derived from an EMBL/GenBank/DDBJ whole genome shotgun (WGS) entry which is preliminary data.</text>
</comment>
<dbReference type="InterPro" id="IPR045621">
    <property type="entry name" value="BPD_transp_1_N"/>
</dbReference>
<feature type="transmembrane region" description="Helical" evidence="7">
    <location>
        <begin position="20"/>
        <end position="38"/>
    </location>
</feature>
<keyword evidence="10" id="KW-1185">Reference proteome</keyword>
<evidence type="ECO:0000256" key="3">
    <source>
        <dbReference type="ARBA" id="ARBA00022475"/>
    </source>
</evidence>
<feature type="domain" description="ABC transmembrane type-1" evidence="8">
    <location>
        <begin position="109"/>
        <end position="323"/>
    </location>
</feature>
<keyword evidence="3" id="KW-1003">Cell membrane</keyword>
<evidence type="ECO:0000256" key="6">
    <source>
        <dbReference type="ARBA" id="ARBA00023136"/>
    </source>
</evidence>
<feature type="transmembrane region" description="Helical" evidence="7">
    <location>
        <begin position="109"/>
        <end position="138"/>
    </location>
</feature>
<keyword evidence="6 7" id="KW-0472">Membrane</keyword>
<dbReference type="SUPFAM" id="SSF161098">
    <property type="entry name" value="MetI-like"/>
    <property type="match status" value="1"/>
</dbReference>
<dbReference type="Proteomes" id="UP000232060">
    <property type="component" value="Unassembled WGS sequence"/>
</dbReference>
<reference evidence="9 10" key="1">
    <citation type="submission" date="2017-11" db="EMBL/GenBank/DDBJ databases">
        <title>Draft genome sequence of environmental isolate Aeromonas lusitania sp. nov. MDC 2473.</title>
        <authorList>
            <person name="Colston S.M."/>
            <person name="Navarro A."/>
            <person name="Martinez-Murcia A.J."/>
            <person name="Graf J."/>
        </authorList>
    </citation>
    <scope>NUCLEOTIDE SEQUENCE [LARGE SCALE GENOMIC DNA]</scope>
    <source>
        <strain evidence="9 10">MDC 2473</strain>
    </source>
</reference>
<evidence type="ECO:0000313" key="10">
    <source>
        <dbReference type="Proteomes" id="UP000232060"/>
    </source>
</evidence>
<comment type="subcellular location">
    <subcellularLocation>
        <location evidence="1 7">Cell membrane</location>
        <topology evidence="1 7">Multi-pass membrane protein</topology>
    </subcellularLocation>
</comment>
<dbReference type="GO" id="GO:0005886">
    <property type="term" value="C:plasma membrane"/>
    <property type="evidence" value="ECO:0007669"/>
    <property type="project" value="UniProtKB-SubCell"/>
</dbReference>
<dbReference type="InterPro" id="IPR000515">
    <property type="entry name" value="MetI-like"/>
</dbReference>
<gene>
    <name evidence="9" type="ORF">CUC44_20390</name>
</gene>
<accession>A0A2M8H430</accession>
<dbReference type="EMBL" id="PGCP01000050">
    <property type="protein sequence ID" value="PJC91315.1"/>
    <property type="molecule type" value="Genomic_DNA"/>
</dbReference>
<evidence type="ECO:0000256" key="1">
    <source>
        <dbReference type="ARBA" id="ARBA00004651"/>
    </source>
</evidence>
<dbReference type="Pfam" id="PF00528">
    <property type="entry name" value="BPD_transp_1"/>
    <property type="match status" value="1"/>
</dbReference>
<keyword evidence="2 7" id="KW-0813">Transport</keyword>
<protein>
    <submittedName>
        <fullName evidence="9">Peptide ABC transporter permease</fullName>
    </submittedName>
</protein>
<dbReference type="PROSITE" id="PS50928">
    <property type="entry name" value="ABC_TM1"/>
    <property type="match status" value="1"/>
</dbReference>
<dbReference type="InterPro" id="IPR035906">
    <property type="entry name" value="MetI-like_sf"/>
</dbReference>
<feature type="transmembrane region" description="Helical" evidence="7">
    <location>
        <begin position="300"/>
        <end position="323"/>
    </location>
</feature>
<evidence type="ECO:0000256" key="2">
    <source>
        <dbReference type="ARBA" id="ARBA00022448"/>
    </source>
</evidence>
<dbReference type="PANTHER" id="PTHR43163">
    <property type="entry name" value="DIPEPTIDE TRANSPORT SYSTEM PERMEASE PROTEIN DPPB-RELATED"/>
    <property type="match status" value="1"/>
</dbReference>
<keyword evidence="4 7" id="KW-0812">Transmembrane</keyword>
<dbReference type="Gene3D" id="1.10.3720.10">
    <property type="entry name" value="MetI-like"/>
    <property type="match status" value="1"/>
</dbReference>
<evidence type="ECO:0000259" key="8">
    <source>
        <dbReference type="PROSITE" id="PS50928"/>
    </source>
</evidence>
<dbReference type="RefSeq" id="WP_100861678.1">
    <property type="nucleotide sequence ID" value="NZ_PGCP01000050.1"/>
</dbReference>
<dbReference type="Pfam" id="PF19300">
    <property type="entry name" value="BPD_transp_1_N"/>
    <property type="match status" value="1"/>
</dbReference>
<organism evidence="9 10">
    <name type="scientific">Aeromonas lusitana</name>
    <dbReference type="NCBI Taxonomy" id="931529"/>
    <lineage>
        <taxon>Bacteria</taxon>
        <taxon>Pseudomonadati</taxon>
        <taxon>Pseudomonadota</taxon>
        <taxon>Gammaproteobacteria</taxon>
        <taxon>Aeromonadales</taxon>
        <taxon>Aeromonadaceae</taxon>
        <taxon>Aeromonas</taxon>
    </lineage>
</organism>
<keyword evidence="5 7" id="KW-1133">Transmembrane helix</keyword>
<evidence type="ECO:0000256" key="5">
    <source>
        <dbReference type="ARBA" id="ARBA00022989"/>
    </source>
</evidence>
<dbReference type="GO" id="GO:0055085">
    <property type="term" value="P:transmembrane transport"/>
    <property type="evidence" value="ECO:0007669"/>
    <property type="project" value="InterPro"/>
</dbReference>
<feature type="transmembrane region" description="Helical" evidence="7">
    <location>
        <begin position="193"/>
        <end position="212"/>
    </location>
</feature>
<proteinExistence type="inferred from homology"/>
<sequence>MDVPLSTNRWMLVKTTGKTLLRLAGLLVLVSLACFVLLSHSPIDPIKAYIGNDLLHVPPAQYARIAARWGLDQPLWLRYWHWFGRVLQGDLGYSMLYNAPVSQVIGQRFAASFALLAGAWLLSGALGVLLGLCAGRYLNRWPDRLICRLAYLLASLPTFWVGLLLLALFAVHWPLLPVCCAWEPGLGADQVDWAMRARHLVLPVTTLALLGMGNIALHTRGRVAEVLESDFIRYARAQGDGGWPMLRFHVLRHALTPALCLQFASLGELIGGSLLAEKVFSYPGLGQATVDAGLRGDIPLLMGIVLFCTLLVFLGNTVARLLLARINLGWGERHAV</sequence>
<evidence type="ECO:0000256" key="4">
    <source>
        <dbReference type="ARBA" id="ARBA00022692"/>
    </source>
</evidence>
<dbReference type="OrthoDB" id="9805855at2"/>
<evidence type="ECO:0000256" key="7">
    <source>
        <dbReference type="RuleBase" id="RU363032"/>
    </source>
</evidence>
<name>A0A2M8H430_9GAMM</name>
<evidence type="ECO:0000313" key="9">
    <source>
        <dbReference type="EMBL" id="PJC91315.1"/>
    </source>
</evidence>